<sequence length="143" mass="15567">MAEPGSGIIVRWTNCRTAANLCSWASAWAVTRPHKSCSGSSTNISPGLVRFSVGNEGSFEHSGAKSQRRIQRFIAGPSVSNLSLNGVCFSGWETNERLRFDFEGSTGCKPFYILATSSNLSPSFLAWGDRFACAHRIILIKAF</sequence>
<protein>
    <submittedName>
        <fullName evidence="1">Uncharacterized protein</fullName>
    </submittedName>
</protein>
<dbReference type="EMBL" id="CAADRP010001707">
    <property type="protein sequence ID" value="VFU49229.1"/>
    <property type="molecule type" value="Genomic_DNA"/>
</dbReference>
<accession>A0A6N2M8R1</accession>
<evidence type="ECO:0000313" key="1">
    <source>
        <dbReference type="EMBL" id="VFU49229.1"/>
    </source>
</evidence>
<dbReference type="AlphaFoldDB" id="A0A6N2M8R1"/>
<proteinExistence type="predicted"/>
<reference evidence="1" key="1">
    <citation type="submission" date="2019-03" db="EMBL/GenBank/DDBJ databases">
        <authorList>
            <person name="Mank J."/>
            <person name="Almeida P."/>
        </authorList>
    </citation>
    <scope>NUCLEOTIDE SEQUENCE</scope>
    <source>
        <strain evidence="1">78183</strain>
    </source>
</reference>
<name>A0A6N2M8R1_SALVM</name>
<organism evidence="1">
    <name type="scientific">Salix viminalis</name>
    <name type="common">Common osier</name>
    <name type="synonym">Basket willow</name>
    <dbReference type="NCBI Taxonomy" id="40686"/>
    <lineage>
        <taxon>Eukaryota</taxon>
        <taxon>Viridiplantae</taxon>
        <taxon>Streptophyta</taxon>
        <taxon>Embryophyta</taxon>
        <taxon>Tracheophyta</taxon>
        <taxon>Spermatophyta</taxon>
        <taxon>Magnoliopsida</taxon>
        <taxon>eudicotyledons</taxon>
        <taxon>Gunneridae</taxon>
        <taxon>Pentapetalae</taxon>
        <taxon>rosids</taxon>
        <taxon>fabids</taxon>
        <taxon>Malpighiales</taxon>
        <taxon>Salicaceae</taxon>
        <taxon>Saliceae</taxon>
        <taxon>Salix</taxon>
    </lineage>
</organism>
<gene>
    <name evidence="1" type="ORF">SVIM_LOCUS324357</name>
</gene>